<feature type="coiled-coil region" evidence="1">
    <location>
        <begin position="473"/>
        <end position="503"/>
    </location>
</feature>
<dbReference type="NCBIfam" id="TIGR02680">
    <property type="entry name" value="TIGR02680 family protein"/>
    <property type="match status" value="1"/>
</dbReference>
<dbReference type="InterPro" id="IPR027417">
    <property type="entry name" value="P-loop_NTPase"/>
</dbReference>
<proteinExistence type="predicted"/>
<evidence type="ECO:0000256" key="1">
    <source>
        <dbReference type="SAM" id="Coils"/>
    </source>
</evidence>
<dbReference type="RefSeq" id="WP_154769100.1">
    <property type="nucleotide sequence ID" value="NZ_WLYK01000005.1"/>
</dbReference>
<dbReference type="SUPFAM" id="SSF52540">
    <property type="entry name" value="P-loop containing nucleoside triphosphate hydrolases"/>
    <property type="match status" value="1"/>
</dbReference>
<evidence type="ECO:0000313" key="3">
    <source>
        <dbReference type="Proteomes" id="UP000460221"/>
    </source>
</evidence>
<protein>
    <submittedName>
        <fullName evidence="2">TIGR02680 family protein</fullName>
    </submittedName>
</protein>
<reference evidence="2 3" key="1">
    <citation type="submission" date="2019-11" db="EMBL/GenBank/DDBJ databases">
        <authorList>
            <person name="Jiang L.-Q."/>
        </authorList>
    </citation>
    <scope>NUCLEOTIDE SEQUENCE [LARGE SCALE GENOMIC DNA]</scope>
    <source>
        <strain evidence="2 3">YIM 132087</strain>
    </source>
</reference>
<gene>
    <name evidence="2" type="ORF">GIS00_14460</name>
</gene>
<dbReference type="Proteomes" id="UP000460221">
    <property type="component" value="Unassembled WGS sequence"/>
</dbReference>
<organism evidence="2 3">
    <name type="scientific">Nakamurella alba</name>
    <dbReference type="NCBI Taxonomy" id="2665158"/>
    <lineage>
        <taxon>Bacteria</taxon>
        <taxon>Bacillati</taxon>
        <taxon>Actinomycetota</taxon>
        <taxon>Actinomycetes</taxon>
        <taxon>Nakamurellales</taxon>
        <taxon>Nakamurellaceae</taxon>
        <taxon>Nakamurella</taxon>
    </lineage>
</organism>
<keyword evidence="3" id="KW-1185">Reference proteome</keyword>
<evidence type="ECO:0000313" key="2">
    <source>
        <dbReference type="EMBL" id="MTD15143.1"/>
    </source>
</evidence>
<keyword evidence="1" id="KW-0175">Coiled coil</keyword>
<dbReference type="InterPro" id="IPR013496">
    <property type="entry name" value="CHP02680"/>
</dbReference>
<dbReference type="Pfam" id="PF13558">
    <property type="entry name" value="SbcC_Walker_B"/>
    <property type="match status" value="1"/>
</dbReference>
<accession>A0A7K1FPJ2</accession>
<sequence>MTDRRHFPDRWRLHRAGMVNVWHYLDNEFDISGGRMVLRGTNGSGKSRALELLLPFLLDGDRRRMDATGAAKVNLDELMRTGAGEQANRIGYLWLELARPGGYLTIGALLRRGQSAQRTQVWYFTTPKRVGHELTLLADDRSVLSRDQLGELIGVERITDVAEAHRDRIRSEVFGLRGDAGRDRFAGLLQLLYTLRAPDVGNRIDEGRLPQLISDSLPPLREQALAAAGEQLDGLTSTREAQLRTEETSRHVDRMLSVYRRYAAGVLLDSADTAAAAVDAVVAAQREAEGLAIRFEALQEEHVGRQTERQDLHDQQTELESAIDGMRQREIFKQADDLAARDRAVAAQRDSTATRLSAAASARKHHSGQVAFADSRARELEQVAGELSGAIIAARGALGDAGLPAGGLPQSQQCLLTAVATTRIPMRTEVDGDPQQVDRPLPLQVRLQPDDRAELVAAARTAGSAAEERREHADRRRLEATKLERELRQVQRLEQDAEQEAVHRDRDLADAETAAETRDNAAVALAGDWRRWVADPVTLDLLGPVDWPGSAVGPLLLDAEALLDPSVVVEPLDREAAEQAQPARDALVARRRELDDADTADDLAREALLAEAADLRAARDPAPPRPPWRSGEPVGVPLWRAVDFASSLGASERAGLEAALLDSGLLTAVLDADRLLAASGEVLLVASGAVVAQPVSSVLVADPDSGVASSVVEAVLARIGLDDADAAASVGVDGGWRLGPLHGRHQVPEARHIGAQARARRREARLAEIAAEIEVLDVALAERSQERVGIDERVVALAAHVRAAPTSAALSAARTAAQLAAERAESSRRRAAEAADRAVDRRRQWATASTVHVEACAHFGLPVGIDELAVVISSSRVAAERCSQLIAAAARLDRAVAHHTEAVAAELAARTERDTLEEDATRAWNEWMREASQVAAQHEALDFTVEQARIELERSRRSLSDVVQQIQRADKLLAALGPDVGRAESARDQAIASVSVQQAAMIVAAEQLSSRLEIPGLLRAVTSDPVVPVARPELTDAVLTGVQGLRAAVRRPAQAAGENAINAAFQVFDRELAGRLDVSLRIDNGVHVVEVGGAGDDRSLAAASAYLVRRVEDGRTALDEHERTVFTTFILGGMGEELRRQLNQARSLITAMNTSLKGIRTSNGIGVKINWRLEDDGTGLDRVLALIATADAVRTPAQNAELIDLLRRRVEEFYAADPSSGYAEHLAAALDYRRWHEVELIIRGPAEGQERRISRRAKLSEGETRFVSYIALFAAADSYLAGLGGTEMSLRLVLLDDAFAKVDQRTIAEFFGLLVDLDLDFVMSGHDLWGCFPQVPSLDVYEVRRRDGSSAVTTRVHWDGRNRTYLHSA</sequence>
<comment type="caution">
    <text evidence="2">The sequence shown here is derived from an EMBL/GenBank/DDBJ whole genome shotgun (WGS) entry which is preliminary data.</text>
</comment>
<dbReference type="EMBL" id="WLYK01000005">
    <property type="protein sequence ID" value="MTD15143.1"/>
    <property type="molecule type" value="Genomic_DNA"/>
</dbReference>
<name>A0A7K1FPJ2_9ACTN</name>